<dbReference type="AlphaFoldDB" id="R4Z059"/>
<protein>
    <submittedName>
        <fullName evidence="2">Uncharacterized protein</fullName>
    </submittedName>
</protein>
<keyword evidence="1" id="KW-1133">Transmembrane helix</keyword>
<sequence length="91" mass="9954">MWATCEPWFDLTVAPRPREPRNAGSATRASIPRLIRARIRRVGVSWARSVGHTGAMGFNPHQKTDKTPADFLIVIAALVVCAGLVVWGIFG</sequence>
<comment type="caution">
    <text evidence="2">The sequence shown here is derived from an EMBL/GenBank/DDBJ whole genome shotgun (WGS) entry which is preliminary data.</text>
</comment>
<keyword evidence="3" id="KW-1185">Reference proteome</keyword>
<organism evidence="2 3">
    <name type="scientific">Candidatus Neomicrothrix parvicella RN1</name>
    <dbReference type="NCBI Taxonomy" id="1229780"/>
    <lineage>
        <taxon>Bacteria</taxon>
        <taxon>Bacillati</taxon>
        <taxon>Actinomycetota</taxon>
        <taxon>Acidimicrobiia</taxon>
        <taxon>Acidimicrobiales</taxon>
        <taxon>Microthrixaceae</taxon>
        <taxon>Candidatus Neomicrothrix</taxon>
    </lineage>
</organism>
<dbReference type="STRING" id="1229780.BN381_330045"/>
<gene>
    <name evidence="2" type="ORF">BN381_330045</name>
</gene>
<evidence type="ECO:0000256" key="1">
    <source>
        <dbReference type="SAM" id="Phobius"/>
    </source>
</evidence>
<keyword evidence="1" id="KW-0472">Membrane</keyword>
<dbReference type="HOGENOM" id="CLU_2421503_0_0_11"/>
<feature type="transmembrane region" description="Helical" evidence="1">
    <location>
        <begin position="71"/>
        <end position="90"/>
    </location>
</feature>
<accession>R4Z059</accession>
<evidence type="ECO:0000313" key="3">
    <source>
        <dbReference type="Proteomes" id="UP000018291"/>
    </source>
</evidence>
<proteinExistence type="predicted"/>
<dbReference type="Proteomes" id="UP000018291">
    <property type="component" value="Unassembled WGS sequence"/>
</dbReference>
<reference evidence="2 3" key="1">
    <citation type="journal article" date="2013" name="ISME J.">
        <title>Metabolic model for the filamentous 'Candidatus Microthrix parvicella' based on genomic and metagenomic analyses.</title>
        <authorList>
            <person name="Jon McIlroy S."/>
            <person name="Kristiansen R."/>
            <person name="Albertsen M."/>
            <person name="Michael Karst S."/>
            <person name="Rossetti S."/>
            <person name="Lund Nielsen J."/>
            <person name="Tandoi V."/>
            <person name="James Seviour R."/>
            <person name="Nielsen P.H."/>
        </authorList>
    </citation>
    <scope>NUCLEOTIDE SEQUENCE [LARGE SCALE GENOMIC DNA]</scope>
    <source>
        <strain evidence="2 3">RN1</strain>
    </source>
</reference>
<dbReference type="EMBL" id="CANL01000027">
    <property type="protein sequence ID" value="CCM64060.1"/>
    <property type="molecule type" value="Genomic_DNA"/>
</dbReference>
<keyword evidence="1" id="KW-0812">Transmembrane</keyword>
<evidence type="ECO:0000313" key="2">
    <source>
        <dbReference type="EMBL" id="CCM64060.1"/>
    </source>
</evidence>
<name>R4Z059_9ACTN</name>